<evidence type="ECO:0000313" key="3">
    <source>
        <dbReference type="Proteomes" id="UP001143545"/>
    </source>
</evidence>
<reference evidence="2" key="1">
    <citation type="submission" date="2022-07" db="EMBL/GenBank/DDBJ databases">
        <title>Taxonomy of Novel Oxalotrophic and Methylotrophic Bacteria.</title>
        <authorList>
            <person name="Sahin N."/>
            <person name="Tani A."/>
        </authorList>
    </citation>
    <scope>NUCLEOTIDE SEQUENCE</scope>
    <source>
        <strain evidence="2">AM327</strain>
    </source>
</reference>
<feature type="chain" id="PRO_5040895553" description="DUF4163 domain-containing protein" evidence="1">
    <location>
        <begin position="24"/>
        <end position="244"/>
    </location>
</feature>
<dbReference type="Proteomes" id="UP001143545">
    <property type="component" value="Unassembled WGS sequence"/>
</dbReference>
<evidence type="ECO:0000313" key="2">
    <source>
        <dbReference type="EMBL" id="GLB51606.1"/>
    </source>
</evidence>
<keyword evidence="1" id="KW-0732">Signal</keyword>
<evidence type="ECO:0000256" key="1">
    <source>
        <dbReference type="SAM" id="SignalP"/>
    </source>
</evidence>
<proteinExistence type="predicted"/>
<gene>
    <name evidence="2" type="ORF">NBRC110019_06450</name>
</gene>
<dbReference type="PROSITE" id="PS51257">
    <property type="entry name" value="PROKAR_LIPOPROTEIN"/>
    <property type="match status" value="1"/>
</dbReference>
<dbReference type="AlphaFoldDB" id="A0A9W6EUE0"/>
<keyword evidence="3" id="KW-1185">Reference proteome</keyword>
<sequence>MKILRKVLVAILVLMLGILSSCQDDDDVVIVRYVYAYEDAEEILAESIAYGSYGFVANLRQASEEIQTNTCEQSINNSDSFSDTNLWGSVTYDYMYTEEYTNYCNPEAYVTYDLEATQNLGAYNYDFEHDISLNFQVTGLDVSSDSEYYLGDYDRSGEWKALYDDDLRYTFILDIDFENLSVSKSSNKIYAGEANFVLEQVYNAPGLVYTYSGSIEFLSENEAKVTYDNGESFIIYLNNISLSN</sequence>
<accession>A0A9W6EUE0</accession>
<comment type="caution">
    <text evidence="2">The sequence shown here is derived from an EMBL/GenBank/DDBJ whole genome shotgun (WGS) entry which is preliminary data.</text>
</comment>
<protein>
    <recommendedName>
        <fullName evidence="4">DUF4163 domain-containing protein</fullName>
    </recommendedName>
</protein>
<organism evidence="2 3">
    <name type="scientific">Neptunitalea chrysea</name>
    <dbReference type="NCBI Taxonomy" id="1647581"/>
    <lineage>
        <taxon>Bacteria</taxon>
        <taxon>Pseudomonadati</taxon>
        <taxon>Bacteroidota</taxon>
        <taxon>Flavobacteriia</taxon>
        <taxon>Flavobacteriales</taxon>
        <taxon>Flavobacteriaceae</taxon>
        <taxon>Neptunitalea</taxon>
    </lineage>
</organism>
<dbReference type="EMBL" id="BRVP01000004">
    <property type="protein sequence ID" value="GLB51606.1"/>
    <property type="molecule type" value="Genomic_DNA"/>
</dbReference>
<evidence type="ECO:0008006" key="4">
    <source>
        <dbReference type="Google" id="ProtNLM"/>
    </source>
</evidence>
<feature type="signal peptide" evidence="1">
    <location>
        <begin position="1"/>
        <end position="23"/>
    </location>
</feature>
<name>A0A9W6EUE0_9FLAO</name>